<dbReference type="InterPro" id="IPR018490">
    <property type="entry name" value="cNMP-bd_dom_sf"/>
</dbReference>
<comment type="catalytic activity">
    <reaction evidence="1">
        <text>ATP + protein L-histidine = ADP + protein N-phospho-L-histidine.</text>
        <dbReference type="EC" id="2.7.13.3"/>
    </reaction>
</comment>
<evidence type="ECO:0000256" key="1">
    <source>
        <dbReference type="ARBA" id="ARBA00000085"/>
    </source>
</evidence>
<name>A0A554VLD7_9FLAO</name>
<proteinExistence type="predicted"/>
<comment type="caution">
    <text evidence="6">The sequence shown here is derived from an EMBL/GenBank/DDBJ whole genome shotgun (WGS) entry which is preliminary data.</text>
</comment>
<evidence type="ECO:0000256" key="3">
    <source>
        <dbReference type="ARBA" id="ARBA00022553"/>
    </source>
</evidence>
<dbReference type="SMART" id="SM00100">
    <property type="entry name" value="cNMP"/>
    <property type="match status" value="1"/>
</dbReference>
<keyword evidence="3" id="KW-0597">Phosphoprotein</keyword>
<dbReference type="PANTHER" id="PTHR43065">
    <property type="entry name" value="SENSOR HISTIDINE KINASE"/>
    <property type="match status" value="1"/>
</dbReference>
<gene>
    <name evidence="6" type="ORF">FOF46_10715</name>
</gene>
<dbReference type="Proteomes" id="UP000318833">
    <property type="component" value="Unassembled WGS sequence"/>
</dbReference>
<evidence type="ECO:0000313" key="6">
    <source>
        <dbReference type="EMBL" id="TSE08934.1"/>
    </source>
</evidence>
<evidence type="ECO:0000259" key="4">
    <source>
        <dbReference type="PROSITE" id="PS50042"/>
    </source>
</evidence>
<dbReference type="Gene3D" id="2.60.120.10">
    <property type="entry name" value="Jelly Rolls"/>
    <property type="match status" value="1"/>
</dbReference>
<reference evidence="6 7" key="1">
    <citation type="submission" date="2019-07" db="EMBL/GenBank/DDBJ databases">
        <title>The draft genome sequence of Aquimarina algiphila M91.</title>
        <authorList>
            <person name="Meng X."/>
        </authorList>
    </citation>
    <scope>NUCLEOTIDE SEQUENCE [LARGE SCALE GENOMIC DNA]</scope>
    <source>
        <strain evidence="6 7">M91</strain>
    </source>
</reference>
<sequence>MKFTTKHLQQIPDFIHVPHKQLQWLIDKSQTEIFKAGEYVFKKGDPIDTLLIMLKGKVEIKIEQNGNYKFVGFIEEHGIGGLLPFSRASSALGYGEAIEETEILVLKKSFFKEMISDHYELTESLVHNMTSRVREFTKNNVQSEKMMALGKLSAGLAHELNNPASAMLRSAKELKKHLSHVPEKFKRITSIKISEKEVDALNTILFNKISNRPENNMKLIERNEKEDQLEEWLEDHGVENAFELTETLLDFCMEIPAMKEIHQITGDHNFPNAIEWIENVLTTEKMVDEIEEASDRISNLVQSVKSYTHMDQAPEKIATNIHTGIKSTLTMLNHKLKKKNIQLEKDFQKDLPHPKIFVSDINQVWTNLIDNAIDAMEHSGTLHIKTNQDNRFIKIDITDNGKGIPEEHLSKIFDPFFTTKSIGQGTGMGLEVVQRIINQHNGDIKVSSQQGTTTFTVCLPIQ</sequence>
<evidence type="ECO:0000256" key="2">
    <source>
        <dbReference type="ARBA" id="ARBA00012438"/>
    </source>
</evidence>
<dbReference type="SUPFAM" id="SSF51206">
    <property type="entry name" value="cAMP-binding domain-like"/>
    <property type="match status" value="1"/>
</dbReference>
<dbReference type="PROSITE" id="PS50042">
    <property type="entry name" value="CNMP_BINDING_3"/>
    <property type="match status" value="1"/>
</dbReference>
<dbReference type="GO" id="GO:0000155">
    <property type="term" value="F:phosphorelay sensor kinase activity"/>
    <property type="evidence" value="ECO:0007669"/>
    <property type="project" value="InterPro"/>
</dbReference>
<dbReference type="Pfam" id="PF00027">
    <property type="entry name" value="cNMP_binding"/>
    <property type="match status" value="1"/>
</dbReference>
<keyword evidence="7" id="KW-1185">Reference proteome</keyword>
<dbReference type="CDD" id="cd00082">
    <property type="entry name" value="HisKA"/>
    <property type="match status" value="1"/>
</dbReference>
<dbReference type="InterPro" id="IPR000595">
    <property type="entry name" value="cNMP-bd_dom"/>
</dbReference>
<dbReference type="RefSeq" id="WP_143916458.1">
    <property type="nucleotide sequence ID" value="NZ_CANMIK010000019.1"/>
</dbReference>
<dbReference type="SUPFAM" id="SSF55874">
    <property type="entry name" value="ATPase domain of HSP90 chaperone/DNA topoisomerase II/histidine kinase"/>
    <property type="match status" value="1"/>
</dbReference>
<dbReference type="InterPro" id="IPR036890">
    <property type="entry name" value="HATPase_C_sf"/>
</dbReference>
<dbReference type="EC" id="2.7.13.3" evidence="2"/>
<dbReference type="PANTHER" id="PTHR43065:SF48">
    <property type="entry name" value="HISTIDINE KINASE"/>
    <property type="match status" value="1"/>
</dbReference>
<dbReference type="SMART" id="SM00387">
    <property type="entry name" value="HATPase_c"/>
    <property type="match status" value="1"/>
</dbReference>
<dbReference type="PRINTS" id="PR00344">
    <property type="entry name" value="BCTRLSENSOR"/>
</dbReference>
<evidence type="ECO:0000313" key="7">
    <source>
        <dbReference type="Proteomes" id="UP000318833"/>
    </source>
</evidence>
<dbReference type="PROSITE" id="PS50109">
    <property type="entry name" value="HIS_KIN"/>
    <property type="match status" value="1"/>
</dbReference>
<protein>
    <recommendedName>
        <fullName evidence="2">histidine kinase</fullName>
        <ecNumber evidence="2">2.7.13.3</ecNumber>
    </recommendedName>
</protein>
<dbReference type="Pfam" id="PF02518">
    <property type="entry name" value="HATPase_c"/>
    <property type="match status" value="1"/>
</dbReference>
<dbReference type="InterPro" id="IPR003594">
    <property type="entry name" value="HATPase_dom"/>
</dbReference>
<dbReference type="AlphaFoldDB" id="A0A554VLD7"/>
<dbReference type="EMBL" id="VLNR01000018">
    <property type="protein sequence ID" value="TSE08934.1"/>
    <property type="molecule type" value="Genomic_DNA"/>
</dbReference>
<dbReference type="OrthoDB" id="9806995at2"/>
<dbReference type="Gene3D" id="1.10.287.130">
    <property type="match status" value="1"/>
</dbReference>
<dbReference type="Gene3D" id="3.30.565.10">
    <property type="entry name" value="Histidine kinase-like ATPase, C-terminal domain"/>
    <property type="match status" value="1"/>
</dbReference>
<dbReference type="InterPro" id="IPR004358">
    <property type="entry name" value="Sig_transdc_His_kin-like_C"/>
</dbReference>
<feature type="domain" description="Cyclic nucleotide-binding" evidence="4">
    <location>
        <begin position="13"/>
        <end position="132"/>
    </location>
</feature>
<dbReference type="InterPro" id="IPR003661">
    <property type="entry name" value="HisK_dim/P_dom"/>
</dbReference>
<dbReference type="InterPro" id="IPR014710">
    <property type="entry name" value="RmlC-like_jellyroll"/>
</dbReference>
<feature type="domain" description="Histidine kinase" evidence="5">
    <location>
        <begin position="284"/>
        <end position="462"/>
    </location>
</feature>
<dbReference type="InterPro" id="IPR005467">
    <property type="entry name" value="His_kinase_dom"/>
</dbReference>
<organism evidence="6 7">
    <name type="scientific">Aquimarina algiphila</name>
    <dbReference type="NCBI Taxonomy" id="2047982"/>
    <lineage>
        <taxon>Bacteria</taxon>
        <taxon>Pseudomonadati</taxon>
        <taxon>Bacteroidota</taxon>
        <taxon>Flavobacteriia</taxon>
        <taxon>Flavobacteriales</taxon>
        <taxon>Flavobacteriaceae</taxon>
        <taxon>Aquimarina</taxon>
    </lineage>
</organism>
<dbReference type="CDD" id="cd00038">
    <property type="entry name" value="CAP_ED"/>
    <property type="match status" value="1"/>
</dbReference>
<accession>A0A554VLD7</accession>
<evidence type="ECO:0000259" key="5">
    <source>
        <dbReference type="PROSITE" id="PS50109"/>
    </source>
</evidence>